<dbReference type="PROSITE" id="PS50885">
    <property type="entry name" value="HAMP"/>
    <property type="match status" value="1"/>
</dbReference>
<dbReference type="PANTHER" id="PTHR45436:SF5">
    <property type="entry name" value="SENSOR HISTIDINE KINASE TRCS"/>
    <property type="match status" value="1"/>
</dbReference>
<evidence type="ECO:0000313" key="12">
    <source>
        <dbReference type="EMBL" id="RUO41992.1"/>
    </source>
</evidence>
<dbReference type="PANTHER" id="PTHR45436">
    <property type="entry name" value="SENSOR HISTIDINE KINASE YKOH"/>
    <property type="match status" value="1"/>
</dbReference>
<dbReference type="AlphaFoldDB" id="A0A7Z7EUC4"/>
<dbReference type="InterPro" id="IPR036097">
    <property type="entry name" value="HisK_dim/P_sf"/>
</dbReference>
<dbReference type="InterPro" id="IPR003660">
    <property type="entry name" value="HAMP_dom"/>
</dbReference>
<evidence type="ECO:0000256" key="3">
    <source>
        <dbReference type="ARBA" id="ARBA00012438"/>
    </source>
</evidence>
<evidence type="ECO:0000256" key="5">
    <source>
        <dbReference type="ARBA" id="ARBA00022679"/>
    </source>
</evidence>
<dbReference type="InterPro" id="IPR050428">
    <property type="entry name" value="TCS_sensor_his_kinase"/>
</dbReference>
<comment type="catalytic activity">
    <reaction evidence="1">
        <text>ATP + protein L-histidine = ADP + protein N-phospho-L-histidine.</text>
        <dbReference type="EC" id="2.7.13.3"/>
    </reaction>
</comment>
<comment type="caution">
    <text evidence="12">The sequence shown here is derived from an EMBL/GenBank/DDBJ whole genome shotgun (WGS) entry which is preliminary data.</text>
</comment>
<accession>A0A7Z7EUC4</accession>
<dbReference type="Gene3D" id="1.10.287.130">
    <property type="match status" value="1"/>
</dbReference>
<keyword evidence="13" id="KW-1185">Reference proteome</keyword>
<proteinExistence type="predicted"/>
<dbReference type="RefSeq" id="WP_169930719.1">
    <property type="nucleotide sequence ID" value="NZ_PIPR01000001.1"/>
</dbReference>
<feature type="transmembrane region" description="Helical" evidence="9">
    <location>
        <begin position="9"/>
        <end position="34"/>
    </location>
</feature>
<organism evidence="12 13">
    <name type="scientific">Pseudidiomarina aestuarii</name>
    <dbReference type="NCBI Taxonomy" id="624146"/>
    <lineage>
        <taxon>Bacteria</taxon>
        <taxon>Pseudomonadati</taxon>
        <taxon>Pseudomonadota</taxon>
        <taxon>Gammaproteobacteria</taxon>
        <taxon>Alteromonadales</taxon>
        <taxon>Idiomarinaceae</taxon>
        <taxon>Pseudidiomarina</taxon>
    </lineage>
</organism>
<evidence type="ECO:0000313" key="13">
    <source>
        <dbReference type="Proteomes" id="UP000287766"/>
    </source>
</evidence>
<dbReference type="SUPFAM" id="SSF47384">
    <property type="entry name" value="Homodimeric domain of signal transducing histidine kinase"/>
    <property type="match status" value="1"/>
</dbReference>
<dbReference type="EC" id="2.7.13.3" evidence="3"/>
<evidence type="ECO:0000256" key="9">
    <source>
        <dbReference type="SAM" id="Phobius"/>
    </source>
</evidence>
<sequence length="409" mass="46381">MKRSIRRKVFVLLLAFSCFISVMFAGIAFVVSFATEDKVIENVLNDEVDYLRERYKDGLSLTPRLSHVAVFTSNQPMPLEYQELLASASSADQEVTDKQQRHWHIKTLTLSEDMTAYVFLNATSWLALPSILNEVSLLLFLLLVASLTIAFAIAYGLTRKITRPLIHLSELVTTQPEAISSSLEVERQDEIGNLARSFQRTLSSLQGALTRESDFTRDAGHELRTPIAVIKNYLTLQQRRPLTPDELSEQEKQINYVSTCVDSLMALARAEVVEKQTFYLRALIEETLMNTLSEEQLERFDFRIDVPYDLKITAHKALCIVLIRNLISNAVNYAQSPEISIEATQSYWRFSNSADSVPETPLSRQSKGKTSEGIGQGLYLVERIAAAQEWKCDCSLVSHKFSITFYWSI</sequence>
<dbReference type="SUPFAM" id="SSF55874">
    <property type="entry name" value="ATPase domain of HSP90 chaperone/DNA topoisomerase II/histidine kinase"/>
    <property type="match status" value="1"/>
</dbReference>
<dbReference type="Pfam" id="PF00512">
    <property type="entry name" value="HisKA"/>
    <property type="match status" value="1"/>
</dbReference>
<evidence type="ECO:0000259" key="10">
    <source>
        <dbReference type="PROSITE" id="PS50109"/>
    </source>
</evidence>
<dbReference type="InterPro" id="IPR005467">
    <property type="entry name" value="His_kinase_dom"/>
</dbReference>
<dbReference type="GO" id="GO:0005886">
    <property type="term" value="C:plasma membrane"/>
    <property type="evidence" value="ECO:0007669"/>
    <property type="project" value="TreeGrafter"/>
</dbReference>
<dbReference type="PROSITE" id="PS50109">
    <property type="entry name" value="HIS_KIN"/>
    <property type="match status" value="1"/>
</dbReference>
<name>A0A7Z7EUC4_9GAMM</name>
<dbReference type="CDD" id="cd06225">
    <property type="entry name" value="HAMP"/>
    <property type="match status" value="1"/>
</dbReference>
<keyword evidence="5" id="KW-0808">Transferase</keyword>
<evidence type="ECO:0000256" key="7">
    <source>
        <dbReference type="ARBA" id="ARBA00023012"/>
    </source>
</evidence>
<keyword evidence="9" id="KW-0812">Transmembrane</keyword>
<evidence type="ECO:0000256" key="8">
    <source>
        <dbReference type="SAM" id="MobiDB-lite"/>
    </source>
</evidence>
<evidence type="ECO:0000256" key="6">
    <source>
        <dbReference type="ARBA" id="ARBA00022777"/>
    </source>
</evidence>
<protein>
    <recommendedName>
        <fullName evidence="3">histidine kinase</fullName>
        <ecNumber evidence="3">2.7.13.3</ecNumber>
    </recommendedName>
</protein>
<keyword evidence="6" id="KW-0418">Kinase</keyword>
<keyword evidence="9" id="KW-1133">Transmembrane helix</keyword>
<gene>
    <name evidence="12" type="ORF">CWE22_07575</name>
</gene>
<keyword evidence="9" id="KW-0472">Membrane</keyword>
<feature type="domain" description="Histidine kinase" evidence="10">
    <location>
        <begin position="218"/>
        <end position="385"/>
    </location>
</feature>
<feature type="domain" description="HAMP" evidence="11">
    <location>
        <begin position="159"/>
        <end position="210"/>
    </location>
</feature>
<dbReference type="CDD" id="cd00082">
    <property type="entry name" value="HisKA"/>
    <property type="match status" value="1"/>
</dbReference>
<dbReference type="EMBL" id="PIPR01000001">
    <property type="protein sequence ID" value="RUO41992.1"/>
    <property type="molecule type" value="Genomic_DNA"/>
</dbReference>
<reference evidence="13" key="1">
    <citation type="journal article" date="2018" name="Front. Microbiol.">
        <title>Genome-Based Analysis Reveals the Taxonomy and Diversity of the Family Idiomarinaceae.</title>
        <authorList>
            <person name="Liu Y."/>
            <person name="Lai Q."/>
            <person name="Shao Z."/>
        </authorList>
    </citation>
    <scope>NUCLEOTIDE SEQUENCE [LARGE SCALE GENOMIC DNA]</scope>
    <source>
        <strain evidence="13">KYW314</strain>
    </source>
</reference>
<dbReference type="Gene3D" id="3.30.565.10">
    <property type="entry name" value="Histidine kinase-like ATPase, C-terminal domain"/>
    <property type="match status" value="1"/>
</dbReference>
<feature type="transmembrane region" description="Helical" evidence="9">
    <location>
        <begin position="135"/>
        <end position="157"/>
    </location>
</feature>
<dbReference type="Proteomes" id="UP000287766">
    <property type="component" value="Unassembled WGS sequence"/>
</dbReference>
<feature type="region of interest" description="Disordered" evidence="8">
    <location>
        <begin position="353"/>
        <end position="372"/>
    </location>
</feature>
<comment type="subcellular location">
    <subcellularLocation>
        <location evidence="2">Membrane</location>
    </subcellularLocation>
</comment>
<dbReference type="InterPro" id="IPR003661">
    <property type="entry name" value="HisK_dim/P_dom"/>
</dbReference>
<keyword evidence="4" id="KW-0597">Phosphoprotein</keyword>
<evidence type="ECO:0000256" key="1">
    <source>
        <dbReference type="ARBA" id="ARBA00000085"/>
    </source>
</evidence>
<evidence type="ECO:0000256" key="2">
    <source>
        <dbReference type="ARBA" id="ARBA00004370"/>
    </source>
</evidence>
<dbReference type="GO" id="GO:0000155">
    <property type="term" value="F:phosphorelay sensor kinase activity"/>
    <property type="evidence" value="ECO:0007669"/>
    <property type="project" value="InterPro"/>
</dbReference>
<evidence type="ECO:0000256" key="4">
    <source>
        <dbReference type="ARBA" id="ARBA00022553"/>
    </source>
</evidence>
<dbReference type="InterPro" id="IPR036890">
    <property type="entry name" value="HATPase_C_sf"/>
</dbReference>
<evidence type="ECO:0000259" key="11">
    <source>
        <dbReference type="PROSITE" id="PS50885"/>
    </source>
</evidence>
<keyword evidence="7" id="KW-0902">Two-component regulatory system</keyword>
<dbReference type="SMART" id="SM00388">
    <property type="entry name" value="HisKA"/>
    <property type="match status" value="1"/>
</dbReference>